<keyword evidence="1" id="KW-0853">WD repeat</keyword>
<dbReference type="InterPro" id="IPR015943">
    <property type="entry name" value="WD40/YVTN_repeat-like_dom_sf"/>
</dbReference>
<evidence type="ECO:0000256" key="3">
    <source>
        <dbReference type="SAM" id="MobiDB-lite"/>
    </source>
</evidence>
<feature type="region of interest" description="Disordered" evidence="3">
    <location>
        <begin position="1356"/>
        <end position="1476"/>
    </location>
</feature>
<reference evidence="5" key="2">
    <citation type="submission" date="2025-08" db="UniProtKB">
        <authorList>
            <consortium name="RefSeq"/>
        </authorList>
    </citation>
    <scope>IDENTIFICATION</scope>
</reference>
<dbReference type="Gene3D" id="2.130.10.10">
    <property type="entry name" value="YVTN repeat-like/Quinoprotein amine dehydrogenase"/>
    <property type="match status" value="3"/>
</dbReference>
<feature type="compositionally biased region" description="Basic and acidic residues" evidence="3">
    <location>
        <begin position="1562"/>
        <end position="1586"/>
    </location>
</feature>
<evidence type="ECO:0000313" key="5">
    <source>
        <dbReference type="RefSeq" id="XP_060041858.1"/>
    </source>
</evidence>
<feature type="region of interest" description="Disordered" evidence="3">
    <location>
        <begin position="1319"/>
        <end position="1340"/>
    </location>
</feature>
<evidence type="ECO:0000313" key="4">
    <source>
        <dbReference type="Proteomes" id="UP001652624"/>
    </source>
</evidence>
<feature type="compositionally biased region" description="Basic residues" evidence="3">
    <location>
        <begin position="1204"/>
        <end position="1219"/>
    </location>
</feature>
<feature type="compositionally biased region" description="Basic and acidic residues" evidence="3">
    <location>
        <begin position="1515"/>
        <end position="1536"/>
    </location>
</feature>
<feature type="region of interest" description="Disordered" evidence="3">
    <location>
        <begin position="2277"/>
        <end position="2466"/>
    </location>
</feature>
<proteinExistence type="predicted"/>
<feature type="compositionally biased region" description="Basic and acidic residues" evidence="3">
    <location>
        <begin position="1402"/>
        <end position="1416"/>
    </location>
</feature>
<feature type="repeat" description="WD" evidence="1">
    <location>
        <begin position="277"/>
        <end position="318"/>
    </location>
</feature>
<feature type="region of interest" description="Disordered" evidence="3">
    <location>
        <begin position="1498"/>
        <end position="1536"/>
    </location>
</feature>
<evidence type="ECO:0000256" key="2">
    <source>
        <dbReference type="SAM" id="Coils"/>
    </source>
</evidence>
<gene>
    <name evidence="5" type="primary">WDR87</name>
</gene>
<feature type="region of interest" description="Disordered" evidence="3">
    <location>
        <begin position="1142"/>
        <end position="1162"/>
    </location>
</feature>
<reference evidence="4" key="1">
    <citation type="submission" date="2025-05" db="UniProtKB">
        <authorList>
            <consortium name="RefSeq"/>
        </authorList>
    </citation>
    <scope>NUCLEOTIDE SEQUENCE [LARGE SCALE GENOMIC DNA]</scope>
</reference>
<dbReference type="Proteomes" id="UP001652624">
    <property type="component" value="Chromosome 2"/>
</dbReference>
<dbReference type="PANTHER" id="PTHR42968">
    <property type="entry name" value="WD REPEAT-CONTAINING"/>
    <property type="match status" value="1"/>
</dbReference>
<dbReference type="SMART" id="SM00320">
    <property type="entry name" value="WD40"/>
    <property type="match status" value="4"/>
</dbReference>
<feature type="compositionally biased region" description="Basic residues" evidence="3">
    <location>
        <begin position="1381"/>
        <end position="1395"/>
    </location>
</feature>
<keyword evidence="2" id="KW-0175">Coiled coil</keyword>
<accession>A0ABM3WZ71</accession>
<organism evidence="4 5">
    <name type="scientific">Erinaceus europaeus</name>
    <name type="common">Western European hedgehog</name>
    <dbReference type="NCBI Taxonomy" id="9365"/>
    <lineage>
        <taxon>Eukaryota</taxon>
        <taxon>Metazoa</taxon>
        <taxon>Chordata</taxon>
        <taxon>Craniata</taxon>
        <taxon>Vertebrata</taxon>
        <taxon>Euteleostomi</taxon>
        <taxon>Mammalia</taxon>
        <taxon>Eutheria</taxon>
        <taxon>Laurasiatheria</taxon>
        <taxon>Eulipotyphla</taxon>
        <taxon>Erinaceidae</taxon>
        <taxon>Erinaceinae</taxon>
        <taxon>Erinaceus</taxon>
    </lineage>
</organism>
<feature type="compositionally biased region" description="Basic and acidic residues" evidence="3">
    <location>
        <begin position="1357"/>
        <end position="1380"/>
    </location>
</feature>
<feature type="compositionally biased region" description="Acidic residues" evidence="3">
    <location>
        <begin position="2377"/>
        <end position="2386"/>
    </location>
</feature>
<sequence>MARPRLIPLWKDFKHLMNEKIDKTHLSEDRNDVVVLSDQSEILFRESRYPQNMPLICHYVTDANFFTSLSWVTATTKEILAIVWIKNKAEDMVEKKMFSMMERLPPIQSMVHTGSFHVMVVYCGDLLLRLFGDHFRAFKPLGIVSCRFNITCLCYDPEMKMLLSGITGAVVTWIIERNGRGLQISHMISMPGDEMIHDIMLNGPSGTLLALCEMVVRVLERQGLGLLAEVKRFTSTTSGSSITCCFTCLDQGFLYAGNTSGEIQVWHLARGHSLHSFKAHTTSVICIRSRPEAHTLLTGGREGTIKEWNLTSGNLLRRLELGEDLYRLEFIDDITFFCQTTHTFSLRRLPCFYSLFNVCGGAPQQLRRIRCSENLFRILCSTEDGLLHFVSPLTGELLAVTWPFSLLDQAVDWAYDPDKEELFVATGTSEVLVFDTTRCPCPAKYLLCTSQDSHDSVQCLAYGHFHLGRGIEGLMFSGHQSGTVRVLSQQHCARLEKSMHFGSVLALSTLPGGSFGSREDALLCSYGMDNFVHLSEAVLEGFGVRLSPLASILSSSHLKHLVLLPQSVGAITENNSLRLWKFNDVLVSGSQQGTTFIETLPLHQCPITSFDVCLSLGIFVTCGMDGSVRVWNFHGRLIARLDSSLHFGPLCFANDRGDLLITFNQSIYLVSCLKLLPPGLLSRLSFMTMSDEVLESPKPFMPSFFLSFEVLFVPKYVYVGHGRQELMGLASLVNRRAIAFDHTVPHVVEEDDQGSPVILSTSIFEPLNQEALVKVNKPYPHYVIPPQLNLSCWDGLNPYQLLKYYFGQGQKWIIAPDCFIPNSVIRACLWPEGSPIFLQCNLHSPIRGIQWDKSEQFFFWQHMTKSRDGIEEHLSVKEDEDFIKHRASEDVTYSVFTDASNRSWLGRKMSEIAINSVIETILNMMVHASPLKYQCCIGALGQIFASYQVSPALRSEAAHRLLDDTTNSNPLIRELAWEGLKRLGMITHLFAIPLAQGLMDKDQRVREKTLSFMPETGIHTKASLLTLIQSRDTYREMQQEMVGEESLDHLLGMRVTDLQLLHAQVEQRLNENMTLSHEAKKPDFTLHITTSAEQEATRPDQVRELHEIPSKPIKVHKRGRAGGKKTHRKLLRGLKKTKEIVSESSVLEGEGDKSESALSEPEETTLFSRLSIFSLTEAETKYLDKDPSRDYITLKMLKKIQDRKGKKKPAQRHTKKHKKKEETEVLTEEALPPEDKEPLRRKRYRGRGASGEPGYKSLSWRDDLCRLMTFRMSGSQTEISRALNSELVTMAQQVLVDQQASWDLFQEICPLLKKDWDVQPGESPSEGAEHEEALLEEKTIYEEPVEEDLVITGRRVSKAELDQVQREERDMKELKETERISKKREKERKKKKKKITFVEPGETPKEKPVSKKEKVSKVPSKSVIKRPSQETKMDKEEKEVTQEERDVTSQKVEEPAKVKVKEEPQEKPAKEEKRLSWKEWKESWDQWKKAQMETNISWNEWKKKWDEKSQEEEGEKSVKDKEYLSADETKPEEKEKKLKWDEWAQVWEKILSEQHLSKMILEKDKDAPVKKVTSEEEVSPEEKELPSEGEEEESVIEQQRQIEQEHKQAIKEKKRARAEKIRAQEERKLAQEEEMLALEERELAFEEKRLARDYRKLAKRDDRTITQIFFKTEEELADREEKLSHKAEKLAQEKTRLARKWEKLAQEEENIANTGGKLAEVKEIMVQKVESMTQKEQELANQEKELTQDLDDVTWEIEELTWKEDELHQEEMGLDAEEGDLIIAEKKVLWQEDRLTKEETKLALEEELLIQEETKLSLDVERLPEEEQRLIQRRRELMAKKEILLQEKELLDQRKEETRHSRKIMDQKKGSLKSRKEKLAQEKFILTKRKENLLQNQESITQNKENLTQAKVKLGLYKERLSNIEKKLVDEKKKHLQKKDKLTTIEKRLTKNGETLARKQQKLYKDKADLAVQKKTALHGWQLVKDSFLINKEQELVMKIKKLAQEKEILEEETAILSRRETQEFPQRHSAETELEIIKHKLSLEEMALVYEDRVIATEQKEVVRGEMEITTGERIYAKEERKLAKVARKLIKDGKSISKEPKESSKLLRTLQKLIKQERRLTREEIHMTKRRRSLFLRERKLSKDRYALDVKESEPSKYQSDIYSDEKKLAKKQRKLAKEMKNIIKKERKLVKEEIILAEKEREVKTGEEEALSEEEDDTVPLFLKQKLKKSKELESDVEEQRELPSQLKASEYEDSFTEEVENLLAEMERYYEYVSEEEEEEILEEEEQEEVEEEEVEEIQELQTDMEVEEEEEKYDEVADEEKDEEVADEEKDEEVADEEKDEEVADEEVEAMEEMVMEKMVMEEEKVEKLGEEVVEESEEEEEKKSKEEEEEEEEEEKEMSEEEEKRTSEEEMASPSVQEEERSISEEAGMEKTMPTEKLPTLKEKKSKDLRGRVKLPSIGERTPEVKHSDLELKILKISPKKLIPIPLGPREKKFPEPASMKPTTTEEKVTVPETLRAFPWLKMIHKQKEPWEEPTSEQMTEFSKLDLHHPLGKTVKPRRLQDKPARSKRLWFLGQRPPLLDQLRVPAEETLEDVSRSDVIWLYRTIAQMQAGEELPRASFHRLCQLLKDLTSQGNLEWIHQALLKSIVHRHSTTLESQGKSIFTPRKEPRGPKSLKVIPPIKRKETESRLTLLAAPTPKVPLATKRIQDLKARDWPLLEEPYRSVWAQQVSQTLQEMEMTHFHPASRAAVEKQTWALVFQKDFRTFREKSRHLRLPKLEKVQPTSKEKEEVPPWETFVALYYVLQMFRERYGEDSMTWREQFYHLMDLYQIKSLRIQRLLQELVQRKEFRPKGLFFREALHSMELGPGERLIYHLLCDRSSISKKSLAFQEVVPLPEQNSVRAILPIGIAQYGILELAWKSLPQADVHLTKKLPHIIAPTP</sequence>
<feature type="compositionally biased region" description="Basic and acidic residues" evidence="3">
    <location>
        <begin position="2360"/>
        <end position="2376"/>
    </location>
</feature>
<dbReference type="Pfam" id="PF00400">
    <property type="entry name" value="WD40"/>
    <property type="match status" value="2"/>
</dbReference>
<feature type="compositionally biased region" description="Basic and acidic residues" evidence="3">
    <location>
        <begin position="2445"/>
        <end position="2457"/>
    </location>
</feature>
<evidence type="ECO:0000256" key="1">
    <source>
        <dbReference type="PROSITE-ProRule" id="PRU00221"/>
    </source>
</evidence>
<feature type="coiled-coil region" evidence="2">
    <location>
        <begin position="1993"/>
        <end position="2020"/>
    </location>
</feature>
<feature type="region of interest" description="Disordered" evidence="3">
    <location>
        <begin position="1562"/>
        <end position="1615"/>
    </location>
</feature>
<feature type="coiled-coil region" evidence="2">
    <location>
        <begin position="1673"/>
        <end position="1752"/>
    </location>
</feature>
<dbReference type="InterPro" id="IPR036322">
    <property type="entry name" value="WD40_repeat_dom_sf"/>
</dbReference>
<dbReference type="GeneID" id="103123788"/>
<feature type="region of interest" description="Disordered" evidence="3">
    <location>
        <begin position="2492"/>
        <end position="2514"/>
    </location>
</feature>
<dbReference type="PROSITE" id="PS50082">
    <property type="entry name" value="WD_REPEATS_2"/>
    <property type="match status" value="2"/>
</dbReference>
<dbReference type="InterPro" id="IPR001680">
    <property type="entry name" value="WD40_rpt"/>
</dbReference>
<feature type="compositionally biased region" description="Basic and acidic residues" evidence="3">
    <location>
        <begin position="1427"/>
        <end position="1476"/>
    </location>
</feature>
<feature type="compositionally biased region" description="Basic and acidic residues" evidence="3">
    <location>
        <begin position="1600"/>
        <end position="1611"/>
    </location>
</feature>
<feature type="region of interest" description="Disordered" evidence="3">
    <location>
        <begin position="2232"/>
        <end position="2262"/>
    </location>
</feature>
<feature type="compositionally biased region" description="Acidic residues" evidence="3">
    <location>
        <begin position="2277"/>
        <end position="2359"/>
    </location>
</feature>
<feature type="compositionally biased region" description="Acidic residues" evidence="3">
    <location>
        <begin position="2393"/>
        <end position="2407"/>
    </location>
</feature>
<dbReference type="PROSITE" id="PS50294">
    <property type="entry name" value="WD_REPEATS_REGION"/>
    <property type="match status" value="1"/>
</dbReference>
<keyword evidence="4" id="KW-1185">Reference proteome</keyword>
<feature type="compositionally biased region" description="Basic and acidic residues" evidence="3">
    <location>
        <begin position="1327"/>
        <end position="1340"/>
    </location>
</feature>
<dbReference type="PANTHER" id="PTHR42968:SF9">
    <property type="entry name" value="WD REPEAT-CONTAINING PROTEIN 87"/>
    <property type="match status" value="1"/>
</dbReference>
<dbReference type="SUPFAM" id="SSF50978">
    <property type="entry name" value="WD40 repeat-like"/>
    <property type="match status" value="2"/>
</dbReference>
<feature type="region of interest" description="Disordered" evidence="3">
    <location>
        <begin position="1201"/>
        <end position="1252"/>
    </location>
</feature>
<protein>
    <submittedName>
        <fullName evidence="5">WD repeat-containing protein 87</fullName>
    </submittedName>
</protein>
<dbReference type="RefSeq" id="XP_060041858.1">
    <property type="nucleotide sequence ID" value="XM_060185875.1"/>
</dbReference>
<feature type="compositionally biased region" description="Basic and acidic residues" evidence="3">
    <location>
        <begin position="2233"/>
        <end position="2245"/>
    </location>
</feature>
<feature type="coiled-coil region" evidence="2">
    <location>
        <begin position="1827"/>
        <end position="1934"/>
    </location>
</feature>
<name>A0ABM3WZ71_ERIEU</name>
<feature type="repeat" description="WD" evidence="1">
    <location>
        <begin position="600"/>
        <end position="632"/>
    </location>
</feature>